<name>A0ABM4U3I2_COFAR</name>
<dbReference type="RefSeq" id="XP_071901834.1">
    <property type="nucleotide sequence ID" value="XM_072045733.1"/>
</dbReference>
<accession>A0ABM4U3I2</accession>
<dbReference type="SUPFAM" id="SSF52047">
    <property type="entry name" value="RNI-like"/>
    <property type="match status" value="1"/>
</dbReference>
<evidence type="ECO:0000313" key="2">
    <source>
        <dbReference type="RefSeq" id="XP_071901834.1"/>
    </source>
</evidence>
<proteinExistence type="predicted"/>
<protein>
    <submittedName>
        <fullName evidence="2">Uncharacterized protein isoform X2</fullName>
    </submittedName>
</protein>
<reference evidence="2" key="1">
    <citation type="submission" date="2025-08" db="UniProtKB">
        <authorList>
            <consortium name="RefSeq"/>
        </authorList>
    </citation>
    <scope>IDENTIFICATION</scope>
    <source>
        <tissue evidence="2">Leaves</tissue>
    </source>
</reference>
<gene>
    <name evidence="2" type="primary">LOC113739717</name>
</gene>
<evidence type="ECO:0000313" key="1">
    <source>
        <dbReference type="Proteomes" id="UP001652660"/>
    </source>
</evidence>
<dbReference type="GeneID" id="113739717"/>
<organism evidence="1 2">
    <name type="scientific">Coffea arabica</name>
    <name type="common">Arabian coffee</name>
    <dbReference type="NCBI Taxonomy" id="13443"/>
    <lineage>
        <taxon>Eukaryota</taxon>
        <taxon>Viridiplantae</taxon>
        <taxon>Streptophyta</taxon>
        <taxon>Embryophyta</taxon>
        <taxon>Tracheophyta</taxon>
        <taxon>Spermatophyta</taxon>
        <taxon>Magnoliopsida</taxon>
        <taxon>eudicotyledons</taxon>
        <taxon>Gunneridae</taxon>
        <taxon>Pentapetalae</taxon>
        <taxon>asterids</taxon>
        <taxon>lamiids</taxon>
        <taxon>Gentianales</taxon>
        <taxon>Rubiaceae</taxon>
        <taxon>Ixoroideae</taxon>
        <taxon>Gardenieae complex</taxon>
        <taxon>Bertiereae - Coffeeae clade</taxon>
        <taxon>Coffeeae</taxon>
        <taxon>Coffea</taxon>
    </lineage>
</organism>
<dbReference type="Proteomes" id="UP001652660">
    <property type="component" value="Chromosome 4c"/>
</dbReference>
<keyword evidence="1" id="KW-1185">Reference proteome</keyword>
<sequence length="124" mass="14072">MWLILIDRRSRRLHVPGIGAKLQRLLIIFRFAFGIQSLCRLALHGIRSVNLATCKALKELKLSGAGDTTNFGHQALTFQIQALEALEFRSCHGLGSIRISSQRLQRLAFRDCRTFQVLKLTLQI</sequence>